<dbReference type="Proteomes" id="UP000252519">
    <property type="component" value="Unassembled WGS sequence"/>
</dbReference>
<evidence type="ECO:0000313" key="3">
    <source>
        <dbReference type="Proteomes" id="UP000252519"/>
    </source>
</evidence>
<gene>
    <name evidence="2" type="ORF">ANCCAN_03341</name>
</gene>
<dbReference type="PANTHER" id="PTHR21224">
    <property type="entry name" value="INTEGRATOR COMPLEX SUBUNIT 1"/>
    <property type="match status" value="1"/>
</dbReference>
<dbReference type="Pfam" id="PF22929">
    <property type="entry name" value="INTS1_INTS2-bd"/>
    <property type="match status" value="1"/>
</dbReference>
<accession>A0A368H5E3</accession>
<reference evidence="2 3" key="1">
    <citation type="submission" date="2014-10" db="EMBL/GenBank/DDBJ databases">
        <title>Draft genome of the hookworm Ancylostoma caninum.</title>
        <authorList>
            <person name="Mitreva M."/>
        </authorList>
    </citation>
    <scope>NUCLEOTIDE SEQUENCE [LARGE SCALE GENOMIC DNA]</scope>
    <source>
        <strain evidence="2 3">Baltimore</strain>
    </source>
</reference>
<name>A0A368H5E3_ANCCA</name>
<dbReference type="PANTHER" id="PTHR21224:SF1">
    <property type="entry name" value="INTEGRATOR COMPLEX SUBUNIT 1"/>
    <property type="match status" value="1"/>
</dbReference>
<dbReference type="EMBL" id="JOJR01000022">
    <property type="protein sequence ID" value="RCN50487.1"/>
    <property type="molecule type" value="Genomic_DNA"/>
</dbReference>
<sequence length="514" mass="57245">MESFFSKLPVSEEGSKLMSLVCYNQPKGIPRRPPENVIRKLEALAVDCAMASRLCECRQPDMVDQLIKNVGPSKAMPAIQELFATNSSAIEAMPASTLCQFLQYDLQRRKVTKTEEGSAVHTVSGVRPVVYSSTVGVPLHVYSNTSYRVKIPFQKIVSRVKAAFADESVQDDCNQEEIAQLDQGVEGVWMEGLRKAPFFPKLASCTVIQLARAALDSEGAQLDCLLSTIKDQIYRENMHQLSILLASLVEKFGKISAEKALPLLDVFLRYVDVCARNPDTWPVEGFPANANRRPVLKYTVEMGKNKRVLMTSDAVEALLQLLCYTSSKQNEHYKRLAEVWLPEGGPMPKITCDGEIVDLLTSKLRAFMLEFDNERIVKIAMKNLDPSLALKVACEMSAMRPEHASHLLEIACDALDVIKNDLISLDKTARLMLSVHSIHGIKQAQQVLSLMDEIQKSGEEKMEVNVFHASPLKFPAIIEVSPTKPMNRIEMVQHLKAATVCATFFANNLECIVS</sequence>
<protein>
    <recommendedName>
        <fullName evidence="1">Integrator complex subunit 1 INTS2-binding domain-containing protein</fullName>
    </recommendedName>
</protein>
<dbReference type="InterPro" id="IPR038902">
    <property type="entry name" value="INTS1"/>
</dbReference>
<feature type="non-terminal residue" evidence="2">
    <location>
        <position position="514"/>
    </location>
</feature>
<dbReference type="GO" id="GO:0032039">
    <property type="term" value="C:integrator complex"/>
    <property type="evidence" value="ECO:0007669"/>
    <property type="project" value="InterPro"/>
</dbReference>
<dbReference type="AlphaFoldDB" id="A0A368H5E3"/>
<evidence type="ECO:0000259" key="1">
    <source>
        <dbReference type="Pfam" id="PF22929"/>
    </source>
</evidence>
<dbReference type="GO" id="GO:0034474">
    <property type="term" value="P:U2 snRNA 3'-end processing"/>
    <property type="evidence" value="ECO:0007669"/>
    <property type="project" value="InterPro"/>
</dbReference>
<dbReference type="STRING" id="29170.A0A368H5E3"/>
<proteinExistence type="predicted"/>
<comment type="caution">
    <text evidence="2">The sequence shown here is derived from an EMBL/GenBank/DDBJ whole genome shotgun (WGS) entry which is preliminary data.</text>
</comment>
<dbReference type="InterPro" id="IPR053966">
    <property type="entry name" value="INTS1_INTS2-bd"/>
</dbReference>
<keyword evidence="3" id="KW-1185">Reference proteome</keyword>
<evidence type="ECO:0000313" key="2">
    <source>
        <dbReference type="EMBL" id="RCN50487.1"/>
    </source>
</evidence>
<feature type="domain" description="Integrator complex subunit 1 INTS2-binding" evidence="1">
    <location>
        <begin position="254"/>
        <end position="408"/>
    </location>
</feature>
<dbReference type="OrthoDB" id="19938at2759"/>
<organism evidence="2 3">
    <name type="scientific">Ancylostoma caninum</name>
    <name type="common">Dog hookworm</name>
    <dbReference type="NCBI Taxonomy" id="29170"/>
    <lineage>
        <taxon>Eukaryota</taxon>
        <taxon>Metazoa</taxon>
        <taxon>Ecdysozoa</taxon>
        <taxon>Nematoda</taxon>
        <taxon>Chromadorea</taxon>
        <taxon>Rhabditida</taxon>
        <taxon>Rhabditina</taxon>
        <taxon>Rhabditomorpha</taxon>
        <taxon>Strongyloidea</taxon>
        <taxon>Ancylostomatidae</taxon>
        <taxon>Ancylostomatinae</taxon>
        <taxon>Ancylostoma</taxon>
    </lineage>
</organism>